<reference evidence="2" key="2">
    <citation type="submission" date="2015-01" db="EMBL/GenBank/DDBJ databases">
        <title>Evolutionary Origins and Diversification of the Mycorrhizal Mutualists.</title>
        <authorList>
            <consortium name="DOE Joint Genome Institute"/>
            <consortium name="Mycorrhizal Genomics Consortium"/>
            <person name="Kohler A."/>
            <person name="Kuo A."/>
            <person name="Nagy L.G."/>
            <person name="Floudas D."/>
            <person name="Copeland A."/>
            <person name="Barry K.W."/>
            <person name="Cichocki N."/>
            <person name="Veneault-Fourrey C."/>
            <person name="LaButti K."/>
            <person name="Lindquist E.A."/>
            <person name="Lipzen A."/>
            <person name="Lundell T."/>
            <person name="Morin E."/>
            <person name="Murat C."/>
            <person name="Riley R."/>
            <person name="Ohm R."/>
            <person name="Sun H."/>
            <person name="Tunlid A."/>
            <person name="Henrissat B."/>
            <person name="Grigoriev I.V."/>
            <person name="Hibbett D.S."/>
            <person name="Martin F."/>
        </authorList>
    </citation>
    <scope>NUCLEOTIDE SEQUENCE [LARGE SCALE GENOMIC DNA]</scope>
    <source>
        <strain evidence="2">Marx 270</strain>
    </source>
</reference>
<evidence type="ECO:0000313" key="2">
    <source>
        <dbReference type="Proteomes" id="UP000054217"/>
    </source>
</evidence>
<dbReference type="InParanoid" id="A0A0C3MYL2"/>
<feature type="non-terminal residue" evidence="1">
    <location>
        <position position="1"/>
    </location>
</feature>
<dbReference type="OrthoDB" id="5599419at2759"/>
<dbReference type="AlphaFoldDB" id="A0A0C3MYL2"/>
<dbReference type="SUPFAM" id="SSF50630">
    <property type="entry name" value="Acid proteases"/>
    <property type="match status" value="1"/>
</dbReference>
<organism evidence="1 2">
    <name type="scientific">Pisolithus tinctorius Marx 270</name>
    <dbReference type="NCBI Taxonomy" id="870435"/>
    <lineage>
        <taxon>Eukaryota</taxon>
        <taxon>Fungi</taxon>
        <taxon>Dikarya</taxon>
        <taxon>Basidiomycota</taxon>
        <taxon>Agaricomycotina</taxon>
        <taxon>Agaricomycetes</taxon>
        <taxon>Agaricomycetidae</taxon>
        <taxon>Boletales</taxon>
        <taxon>Sclerodermatineae</taxon>
        <taxon>Pisolithaceae</taxon>
        <taxon>Pisolithus</taxon>
    </lineage>
</organism>
<dbReference type="InterPro" id="IPR021109">
    <property type="entry name" value="Peptidase_aspartic_dom_sf"/>
</dbReference>
<evidence type="ECO:0008006" key="3">
    <source>
        <dbReference type="Google" id="ProtNLM"/>
    </source>
</evidence>
<evidence type="ECO:0000313" key="1">
    <source>
        <dbReference type="EMBL" id="KIN93979.1"/>
    </source>
</evidence>
<reference evidence="1 2" key="1">
    <citation type="submission" date="2014-04" db="EMBL/GenBank/DDBJ databases">
        <authorList>
            <consortium name="DOE Joint Genome Institute"/>
            <person name="Kuo A."/>
            <person name="Kohler A."/>
            <person name="Costa M.D."/>
            <person name="Nagy L.G."/>
            <person name="Floudas D."/>
            <person name="Copeland A."/>
            <person name="Barry K.W."/>
            <person name="Cichocki N."/>
            <person name="Veneault-Fourrey C."/>
            <person name="LaButti K."/>
            <person name="Lindquist E.A."/>
            <person name="Lipzen A."/>
            <person name="Lundell T."/>
            <person name="Morin E."/>
            <person name="Murat C."/>
            <person name="Sun H."/>
            <person name="Tunlid A."/>
            <person name="Henrissat B."/>
            <person name="Grigoriev I.V."/>
            <person name="Hibbett D.S."/>
            <person name="Martin F."/>
            <person name="Nordberg H.P."/>
            <person name="Cantor M.N."/>
            <person name="Hua S.X."/>
        </authorList>
    </citation>
    <scope>NUCLEOTIDE SEQUENCE [LARGE SCALE GENOMIC DNA]</scope>
    <source>
        <strain evidence="1 2">Marx 270</strain>
    </source>
</reference>
<dbReference type="Gene3D" id="2.40.70.10">
    <property type="entry name" value="Acid Proteases"/>
    <property type="match status" value="1"/>
</dbReference>
<dbReference type="CDD" id="cd00303">
    <property type="entry name" value="retropepsin_like"/>
    <property type="match status" value="1"/>
</dbReference>
<dbReference type="HOGENOM" id="CLU_000384_32_1_1"/>
<proteinExistence type="predicted"/>
<dbReference type="EMBL" id="KN832121">
    <property type="protein sequence ID" value="KIN93979.1"/>
    <property type="molecule type" value="Genomic_DNA"/>
</dbReference>
<gene>
    <name evidence="1" type="ORF">M404DRAFT_69624</name>
</gene>
<feature type="non-terminal residue" evidence="1">
    <location>
        <position position="144"/>
    </location>
</feature>
<sequence length="144" mass="16715">NVLLDSGATGVFIDKDFVERNWIPKIALPRAVDIFNVDRGSTMILGHTWLHQHNPLIDWKTGEVKMGRCLARCQQLAPKSSFVHKVEKLEREAMDSYVTWIQNLGMDKPKTDKNPEELVPKAYHEYLSVFSEKESKHMLLRKPW</sequence>
<keyword evidence="2" id="KW-1185">Reference proteome</keyword>
<protein>
    <recommendedName>
        <fullName evidence="3">Peptidase A2 domain-containing protein</fullName>
    </recommendedName>
</protein>
<accession>A0A0C3MYL2</accession>
<name>A0A0C3MYL2_PISTI</name>
<dbReference type="Proteomes" id="UP000054217">
    <property type="component" value="Unassembled WGS sequence"/>
</dbReference>
<dbReference type="STRING" id="870435.A0A0C3MYL2"/>